<evidence type="ECO:0000313" key="3">
    <source>
        <dbReference type="EMBL" id="GAY74366.1"/>
    </source>
</evidence>
<protein>
    <submittedName>
        <fullName evidence="3">Muramidase</fullName>
    </submittedName>
</protein>
<reference evidence="3 4" key="1">
    <citation type="submission" date="2017-11" db="EMBL/GenBank/DDBJ databases">
        <title>Draft Genome Sequence of Lactobacillus curieae NBRC 111893 isolated from Koso, a Japanese sugar-Vegetable Fermented Beverage.</title>
        <authorList>
            <person name="Chiou T.Y."/>
            <person name="Oshima K."/>
            <person name="Suda W."/>
            <person name="Hattori M."/>
            <person name="Takahashi T."/>
        </authorList>
    </citation>
    <scope>NUCLEOTIDE SEQUENCE [LARGE SCALE GENOMIC DNA]</scope>
    <source>
        <strain evidence="3 4">NBRC111893</strain>
    </source>
</reference>
<dbReference type="Pfam" id="PF08460">
    <property type="entry name" value="SH3_5"/>
    <property type="match status" value="1"/>
</dbReference>
<name>A0A401FPX7_9LACO</name>
<feature type="compositionally biased region" description="Gly residues" evidence="1">
    <location>
        <begin position="226"/>
        <end position="236"/>
    </location>
</feature>
<comment type="caution">
    <text evidence="3">The sequence shown here is derived from an EMBL/GenBank/DDBJ whole genome shotgun (WGS) entry which is preliminary data.</text>
</comment>
<feature type="region of interest" description="Disordered" evidence="1">
    <location>
        <begin position="216"/>
        <end position="262"/>
    </location>
</feature>
<accession>A0A401FPX7</accession>
<dbReference type="InterPro" id="IPR003646">
    <property type="entry name" value="SH3-like_bac-type"/>
</dbReference>
<feature type="domain" description="SH3b" evidence="2">
    <location>
        <begin position="12"/>
        <end position="75"/>
    </location>
</feature>
<dbReference type="Gene3D" id="2.30.30.40">
    <property type="entry name" value="SH3 Domains"/>
    <property type="match status" value="2"/>
</dbReference>
<feature type="compositionally biased region" description="Gly residues" evidence="1">
    <location>
        <begin position="101"/>
        <end position="111"/>
    </location>
</feature>
<gene>
    <name evidence="3" type="ORF">NBRC111893_2512</name>
</gene>
<dbReference type="Proteomes" id="UP000286974">
    <property type="component" value="Unassembled WGS sequence"/>
</dbReference>
<organism evidence="3 4">
    <name type="scientific">Lentilactobacillus kosonis</name>
    <dbReference type="NCBI Taxonomy" id="2810561"/>
    <lineage>
        <taxon>Bacteria</taxon>
        <taxon>Bacillati</taxon>
        <taxon>Bacillota</taxon>
        <taxon>Bacilli</taxon>
        <taxon>Lactobacillales</taxon>
        <taxon>Lactobacillaceae</taxon>
        <taxon>Lentilactobacillus</taxon>
    </lineage>
</organism>
<feature type="compositionally biased region" description="Polar residues" evidence="1">
    <location>
        <begin position="119"/>
        <end position="136"/>
    </location>
</feature>
<proteinExistence type="predicted"/>
<dbReference type="RefSeq" id="WP_125009011.1">
    <property type="nucleotide sequence ID" value="NZ_BEXA01000009.1"/>
</dbReference>
<feature type="region of interest" description="Disordered" evidence="1">
    <location>
        <begin position="92"/>
        <end position="137"/>
    </location>
</feature>
<keyword evidence="4" id="KW-1185">Reference proteome</keyword>
<evidence type="ECO:0000256" key="1">
    <source>
        <dbReference type="SAM" id="MobiDB-lite"/>
    </source>
</evidence>
<dbReference type="EMBL" id="BEXA01000009">
    <property type="protein sequence ID" value="GAY74366.1"/>
    <property type="molecule type" value="Genomic_DNA"/>
</dbReference>
<sequence length="306" mass="32683">MAFDVSNTPDGYTIDNSGSFTFNTKCGVRTSPDMSVTPVTYYQVGQSVYYTHKVKNGNHFWLSYIGASGNLAYVPYANTDTGTMFGTDTNDINPIKPADGGNTGGSTGGNTGSDKGTLGSLTGQDGANVADQTPDNTRLAMSGTFTFTESAAGRNETLMAGTKSGDKFYAGDSVVYVAKVKADGHYWLEYQHFGSGTYYVPYATINPFRYYGTDSNQGDPVYSQGSTGGNTGGETGNTGADGNKSDRPQGGQDTPQASFKSTAIPNKELIDEVIHVRGFVKLEDSNGWTREAPDMNSKKIKLLKNW</sequence>
<dbReference type="AlphaFoldDB" id="A0A401FPX7"/>
<evidence type="ECO:0000313" key="4">
    <source>
        <dbReference type="Proteomes" id="UP000286974"/>
    </source>
</evidence>
<evidence type="ECO:0000259" key="2">
    <source>
        <dbReference type="Pfam" id="PF08460"/>
    </source>
</evidence>
<feature type="compositionally biased region" description="Polar residues" evidence="1">
    <location>
        <begin position="251"/>
        <end position="262"/>
    </location>
</feature>
<dbReference type="OrthoDB" id="2144002at2"/>